<evidence type="ECO:0000256" key="1">
    <source>
        <dbReference type="ARBA" id="ARBA00007261"/>
    </source>
</evidence>
<dbReference type="Gene3D" id="3.30.830.10">
    <property type="entry name" value="Metalloenzyme, LuxS/M16 peptidase-like"/>
    <property type="match status" value="2"/>
</dbReference>
<dbReference type="OrthoDB" id="9811314at2"/>
<dbReference type="InterPro" id="IPR011249">
    <property type="entry name" value="Metalloenz_LuxS/M16"/>
</dbReference>
<feature type="domain" description="Peptidase M16 C-terminal" evidence="3">
    <location>
        <begin position="170"/>
        <end position="344"/>
    </location>
</feature>
<proteinExistence type="inferred from homology"/>
<dbReference type="Pfam" id="PF05193">
    <property type="entry name" value="Peptidase_M16_C"/>
    <property type="match status" value="1"/>
</dbReference>
<dbReference type="PANTHER" id="PTHR11851:SF49">
    <property type="entry name" value="MITOCHONDRIAL-PROCESSING PEPTIDASE SUBUNIT ALPHA"/>
    <property type="match status" value="1"/>
</dbReference>
<protein>
    <recommendedName>
        <fullName evidence="6">Peptidase M16 domain protein</fullName>
    </recommendedName>
</protein>
<organism evidence="4 5">
    <name type="scientific">Candidatus Saccharimonas aalborgensis</name>
    <dbReference type="NCBI Taxonomy" id="1332188"/>
    <lineage>
        <taxon>Bacteria</taxon>
        <taxon>Candidatus Saccharimonadota</taxon>
        <taxon>Candidatus Saccharimonadia</taxon>
        <taxon>Candidatus Saccharimonadales</taxon>
        <taxon>Candidatus Saccharimonadaceae</taxon>
        <taxon>Candidatus Saccharimonas</taxon>
    </lineage>
</organism>
<dbReference type="InterPro" id="IPR011765">
    <property type="entry name" value="Pept_M16_N"/>
</dbReference>
<dbReference type="RefSeq" id="WP_015641917.1">
    <property type="nucleotide sequence ID" value="NC_021219.1"/>
</dbReference>
<comment type="similarity">
    <text evidence="1">Belongs to the peptidase M16 family.</text>
</comment>
<dbReference type="InterPro" id="IPR007863">
    <property type="entry name" value="Peptidase_M16_C"/>
</dbReference>
<dbReference type="SUPFAM" id="SSF63411">
    <property type="entry name" value="LuxS/MPP-like metallohydrolase"/>
    <property type="match status" value="2"/>
</dbReference>
<dbReference type="AlphaFoldDB" id="R4PXH5"/>
<evidence type="ECO:0000313" key="4">
    <source>
        <dbReference type="EMBL" id="AGL62467.1"/>
    </source>
</evidence>
<dbReference type="Pfam" id="PF00675">
    <property type="entry name" value="Peptidase_M16"/>
    <property type="match status" value="1"/>
</dbReference>
<gene>
    <name evidence="4" type="ORF">L336_0765</name>
</gene>
<dbReference type="STRING" id="1332188.L336_0765"/>
<dbReference type="InterPro" id="IPR050361">
    <property type="entry name" value="MPP/UQCRC_Complex"/>
</dbReference>
<dbReference type="Proteomes" id="UP000013893">
    <property type="component" value="Chromosome"/>
</dbReference>
<dbReference type="KEGG" id="saal:L336_0765"/>
<evidence type="ECO:0000313" key="5">
    <source>
        <dbReference type="Proteomes" id="UP000013893"/>
    </source>
</evidence>
<keyword evidence="5" id="KW-1185">Reference proteome</keyword>
<evidence type="ECO:0008006" key="6">
    <source>
        <dbReference type="Google" id="ProtNLM"/>
    </source>
</evidence>
<evidence type="ECO:0000259" key="2">
    <source>
        <dbReference type="Pfam" id="PF00675"/>
    </source>
</evidence>
<dbReference type="EMBL" id="CP005957">
    <property type="protein sequence ID" value="AGL62467.1"/>
    <property type="molecule type" value="Genomic_DNA"/>
</dbReference>
<feature type="domain" description="Peptidase M16 N-terminal" evidence="2">
    <location>
        <begin position="45"/>
        <end position="145"/>
    </location>
</feature>
<accession>R4PXH5</accession>
<reference evidence="4 5" key="1">
    <citation type="journal article" date="2013" name="Nat. Biotechnol.">
        <title>Genome sequences of rare, uncultured bacteria obtained by differential coverage binning of multiple metagenomes.</title>
        <authorList>
            <person name="Albertsen M."/>
            <person name="Hugenholtz P."/>
            <person name="Skarshewski A."/>
            <person name="Nielsen K.L."/>
            <person name="Tyson G.W."/>
            <person name="Nielsen P.H."/>
        </authorList>
    </citation>
    <scope>NUCLEOTIDE SEQUENCE [LARGE SCALE GENOMIC DNA]</scope>
    <source>
        <strain evidence="4">TM71</strain>
    </source>
</reference>
<name>R4PXH5_9BACT</name>
<sequence>MALKHKIEEVVLKNGARGLFVHVPGASVFCYELCFRAGNEYVAGPDVQQTAHLLEHMLAKTCKGLETAEAFSREFTKNGAYSNATTWQTNMVYEGNCADMEWDRVLGLQLCSISEPILTEESLQVEKGNVREELSGQLSNHPRTLWQYINRSLGDSIALDEEKIASIDAVTLGSLDEHWRRTHTQSNFHFCIVGDMSGKRAKLKSMFESWQLPKGNGWLAPEQHVYHRGETVSITRNDEHSIEFIFAMTIPRRLDQTERWAMSMLTHILTGTFHSRIYGVARDKGYCYDVSSGAGDKFDGTSDWSFQAQVTKEQAPKLLKLIARELLRVRDGDISEKELDETRQYAYGVYQKSYQSIYDLMCYSSDYFFDDSYTAVDENIKLIDAINRDTIVRLAREFIDSLAWTYGEIGPVSPGETEVRRSLFSRLKGE</sequence>
<evidence type="ECO:0000259" key="3">
    <source>
        <dbReference type="Pfam" id="PF05193"/>
    </source>
</evidence>
<dbReference type="GO" id="GO:0046872">
    <property type="term" value="F:metal ion binding"/>
    <property type="evidence" value="ECO:0007669"/>
    <property type="project" value="InterPro"/>
</dbReference>
<dbReference type="HOGENOM" id="CLU_637264_0_0_0"/>
<dbReference type="PANTHER" id="PTHR11851">
    <property type="entry name" value="METALLOPROTEASE"/>
    <property type="match status" value="1"/>
</dbReference>